<protein>
    <recommendedName>
        <fullName evidence="9">4,4'-diaponeurosporenoate glycosyltransferase</fullName>
    </recommendedName>
</protein>
<evidence type="ECO:0000256" key="7">
    <source>
        <dbReference type="ARBA" id="ARBA00037904"/>
    </source>
</evidence>
<evidence type="ECO:0000256" key="3">
    <source>
        <dbReference type="ARBA" id="ARBA00022676"/>
    </source>
</evidence>
<dbReference type="SUPFAM" id="SSF53448">
    <property type="entry name" value="Nucleotide-diphospho-sugar transferases"/>
    <property type="match status" value="1"/>
</dbReference>
<evidence type="ECO:0000256" key="10">
    <source>
        <dbReference type="SAM" id="Phobius"/>
    </source>
</evidence>
<comment type="function">
    <text evidence="6">Catalyzes the glycosylation of 4,4'-diaponeurosporenoate, i.e. the esterification of glucose at the C1'' position with the carboxyl group of 4,4'-diaponeurosporenic acid, to form glycosyl-4,4'-diaponeurosporenoate. This is a step in the biosynthesis of staphyloxanthin, an orange pigment present in most staphylococci strains.</text>
</comment>
<reference evidence="12 13" key="1">
    <citation type="submission" date="2016-10" db="EMBL/GenBank/DDBJ databases">
        <authorList>
            <person name="de Groot N.N."/>
        </authorList>
    </citation>
    <scope>NUCLEOTIDE SEQUENCE [LARGE SCALE GENOMIC DNA]</scope>
    <source>
        <strain evidence="13">P4-7,KCTC 19426,CECT 7604</strain>
    </source>
</reference>
<keyword evidence="5 10" id="KW-0472">Membrane</keyword>
<evidence type="ECO:0000256" key="5">
    <source>
        <dbReference type="ARBA" id="ARBA00023136"/>
    </source>
</evidence>
<dbReference type="EMBL" id="LT629710">
    <property type="protein sequence ID" value="SDO35788.1"/>
    <property type="molecule type" value="Genomic_DNA"/>
</dbReference>
<feature type="transmembrane region" description="Helical" evidence="10">
    <location>
        <begin position="215"/>
        <end position="234"/>
    </location>
</feature>
<evidence type="ECO:0000313" key="13">
    <source>
        <dbReference type="Proteomes" id="UP000198741"/>
    </source>
</evidence>
<evidence type="ECO:0000259" key="11">
    <source>
        <dbReference type="Pfam" id="PF00535"/>
    </source>
</evidence>
<sequence>MVEVSAGGAVEFRYSVVIPAFNEEFYLADTLASLAAQNFAGDVEIIVVDNNSTDRTAAIAEANGATVVFESERGVCHARQRGTELARGEIVVSADADTVYHPDWLSTIEAWFVAHPFGIAVGGPCYFHDGPAWGLWLQRRLFGVVNLVARLGGPVIYITATNFAFRRDAFRGYDTRLAQGGDELDLLRGLRKQGLVAFDPNNAIQTSARRMEEGVVYNFAVSFFYYYILGYALNRIFRRPILGMAPAFRRAKGNSGTRGSLSVDGRRDG</sequence>
<evidence type="ECO:0000256" key="1">
    <source>
        <dbReference type="ARBA" id="ARBA00004236"/>
    </source>
</evidence>
<dbReference type="OrthoDB" id="9797391at2"/>
<organism evidence="12 13">
    <name type="scientific">Nakamurella panacisegetis</name>
    <dbReference type="NCBI Taxonomy" id="1090615"/>
    <lineage>
        <taxon>Bacteria</taxon>
        <taxon>Bacillati</taxon>
        <taxon>Actinomycetota</taxon>
        <taxon>Actinomycetes</taxon>
        <taxon>Nakamurellales</taxon>
        <taxon>Nakamurellaceae</taxon>
        <taxon>Nakamurella</taxon>
    </lineage>
</organism>
<dbReference type="InterPro" id="IPR001173">
    <property type="entry name" value="Glyco_trans_2-like"/>
</dbReference>
<dbReference type="Pfam" id="PF00535">
    <property type="entry name" value="Glycos_transf_2"/>
    <property type="match status" value="1"/>
</dbReference>
<accession>A0A1H0IWC1</accession>
<keyword evidence="2" id="KW-1003">Cell membrane</keyword>
<gene>
    <name evidence="12" type="ORF">SAMN04515671_0682</name>
</gene>
<comment type="subcellular location">
    <subcellularLocation>
        <location evidence="1">Cell membrane</location>
    </subcellularLocation>
</comment>
<dbReference type="RefSeq" id="WP_157695148.1">
    <property type="nucleotide sequence ID" value="NZ_LT629710.1"/>
</dbReference>
<keyword evidence="10" id="KW-1133">Transmembrane helix</keyword>
<dbReference type="PANTHER" id="PTHR43646">
    <property type="entry name" value="GLYCOSYLTRANSFERASE"/>
    <property type="match status" value="1"/>
</dbReference>
<evidence type="ECO:0000313" key="12">
    <source>
        <dbReference type="EMBL" id="SDO35788.1"/>
    </source>
</evidence>
<dbReference type="CDD" id="cd00761">
    <property type="entry name" value="Glyco_tranf_GTA_type"/>
    <property type="match status" value="1"/>
</dbReference>
<evidence type="ECO:0000256" key="9">
    <source>
        <dbReference type="ARBA" id="ARBA00040345"/>
    </source>
</evidence>
<dbReference type="Proteomes" id="UP000198741">
    <property type="component" value="Chromosome I"/>
</dbReference>
<proteinExistence type="inferred from homology"/>
<evidence type="ECO:0000256" key="8">
    <source>
        <dbReference type="ARBA" id="ARBA00038120"/>
    </source>
</evidence>
<dbReference type="InterPro" id="IPR029044">
    <property type="entry name" value="Nucleotide-diphossugar_trans"/>
</dbReference>
<feature type="domain" description="Glycosyltransferase 2-like" evidence="11">
    <location>
        <begin position="15"/>
        <end position="171"/>
    </location>
</feature>
<evidence type="ECO:0000256" key="4">
    <source>
        <dbReference type="ARBA" id="ARBA00022679"/>
    </source>
</evidence>
<evidence type="ECO:0000256" key="2">
    <source>
        <dbReference type="ARBA" id="ARBA00022475"/>
    </source>
</evidence>
<dbReference type="STRING" id="1090615.SAMN04515671_0682"/>
<keyword evidence="13" id="KW-1185">Reference proteome</keyword>
<comment type="similarity">
    <text evidence="8">Belongs to the glycosyltransferase 2 family. CrtQ subfamily.</text>
</comment>
<dbReference type="GO" id="GO:0005886">
    <property type="term" value="C:plasma membrane"/>
    <property type="evidence" value="ECO:0007669"/>
    <property type="project" value="UniProtKB-SubCell"/>
</dbReference>
<dbReference type="AlphaFoldDB" id="A0A1H0IWC1"/>
<keyword evidence="4 12" id="KW-0808">Transferase</keyword>
<keyword evidence="10" id="KW-0812">Transmembrane</keyword>
<evidence type="ECO:0000256" key="6">
    <source>
        <dbReference type="ARBA" id="ARBA00037281"/>
    </source>
</evidence>
<name>A0A1H0IWC1_9ACTN</name>
<dbReference type="GO" id="GO:0016757">
    <property type="term" value="F:glycosyltransferase activity"/>
    <property type="evidence" value="ECO:0007669"/>
    <property type="project" value="UniProtKB-KW"/>
</dbReference>
<comment type="pathway">
    <text evidence="7">Carotenoid biosynthesis; staphyloxanthin biosynthesis; staphyloxanthin from farnesyl diphosphate: step 4/5.</text>
</comment>
<dbReference type="PANTHER" id="PTHR43646:SF2">
    <property type="entry name" value="GLYCOSYLTRANSFERASE 2-LIKE DOMAIN-CONTAINING PROTEIN"/>
    <property type="match status" value="1"/>
</dbReference>
<keyword evidence="3" id="KW-0328">Glycosyltransferase</keyword>
<dbReference type="Gene3D" id="3.90.550.10">
    <property type="entry name" value="Spore Coat Polysaccharide Biosynthesis Protein SpsA, Chain A"/>
    <property type="match status" value="1"/>
</dbReference>